<accession>A0ABW6GEV9</accession>
<proteinExistence type="predicted"/>
<dbReference type="Pfam" id="PF10706">
    <property type="entry name" value="Aminoglyc_resit"/>
    <property type="match status" value="1"/>
</dbReference>
<dbReference type="Proteomes" id="UP001599542">
    <property type="component" value="Unassembled WGS sequence"/>
</dbReference>
<dbReference type="RefSeq" id="WP_380320484.1">
    <property type="nucleotide sequence ID" value="NZ_JBHYPW010000011.1"/>
</dbReference>
<dbReference type="Gene3D" id="3.30.460.40">
    <property type="match status" value="1"/>
</dbReference>
<comment type="caution">
    <text evidence="1">The sequence shown here is derived from an EMBL/GenBank/DDBJ whole genome shotgun (WGS) entry which is preliminary data.</text>
</comment>
<protein>
    <submittedName>
        <fullName evidence="1">Nucleotidyltransferase domain-containing protein</fullName>
    </submittedName>
</protein>
<dbReference type="EMBL" id="JBHYPX010000005">
    <property type="protein sequence ID" value="MFE1351219.1"/>
    <property type="molecule type" value="Genomic_DNA"/>
</dbReference>
<name>A0ABW6GEV9_9ACTN</name>
<evidence type="ECO:0000313" key="1">
    <source>
        <dbReference type="EMBL" id="MFE1351219.1"/>
    </source>
</evidence>
<evidence type="ECO:0000313" key="2">
    <source>
        <dbReference type="Proteomes" id="UP001599542"/>
    </source>
</evidence>
<sequence>MLNESDVLEVLDLLKSAGAVAWVDGGWGVDALIGRTTRIHSDLDLVVLSDQLDVVRDALIEAGFTKVLRDWLPTALAVADSAGREIDLHPVVGSAREGGQQLLPGGERFRYPAPVTGTIGGRRVPCVDAATQVQCHLGYEATDKDRQDMARLHAGTGVDLPPEYTPTP</sequence>
<keyword evidence="2" id="KW-1185">Reference proteome</keyword>
<reference evidence="1 2" key="1">
    <citation type="submission" date="2024-09" db="EMBL/GenBank/DDBJ databases">
        <title>The Natural Products Discovery Center: Release of the First 8490 Sequenced Strains for Exploring Actinobacteria Biosynthetic Diversity.</title>
        <authorList>
            <person name="Kalkreuter E."/>
            <person name="Kautsar S.A."/>
            <person name="Yang D."/>
            <person name="Bader C.D."/>
            <person name="Teijaro C.N."/>
            <person name="Fluegel L."/>
            <person name="Davis C.M."/>
            <person name="Simpson J.R."/>
            <person name="Lauterbach L."/>
            <person name="Steele A.D."/>
            <person name="Gui C."/>
            <person name="Meng S."/>
            <person name="Li G."/>
            <person name="Viehrig K."/>
            <person name="Ye F."/>
            <person name="Su P."/>
            <person name="Kiefer A.F."/>
            <person name="Nichols A."/>
            <person name="Cepeda A.J."/>
            <person name="Yan W."/>
            <person name="Fan B."/>
            <person name="Jiang Y."/>
            <person name="Adhikari A."/>
            <person name="Zheng C.-J."/>
            <person name="Schuster L."/>
            <person name="Cowan T.M."/>
            <person name="Smanski M.J."/>
            <person name="Chevrette M.G."/>
            <person name="De Carvalho L.P.S."/>
            <person name="Shen B."/>
        </authorList>
    </citation>
    <scope>NUCLEOTIDE SEQUENCE [LARGE SCALE GENOMIC DNA]</scope>
    <source>
        <strain evidence="1 2">NPDC058753</strain>
    </source>
</reference>
<gene>
    <name evidence="1" type="ORF">ACFW6T_04435</name>
</gene>
<dbReference type="InterPro" id="IPR019646">
    <property type="entry name" value="Aminoglyc_AdlTrfase"/>
</dbReference>
<organism evidence="1 2">
    <name type="scientific">Kitasatospora phosalacinea</name>
    <dbReference type="NCBI Taxonomy" id="2065"/>
    <lineage>
        <taxon>Bacteria</taxon>
        <taxon>Bacillati</taxon>
        <taxon>Actinomycetota</taxon>
        <taxon>Actinomycetes</taxon>
        <taxon>Kitasatosporales</taxon>
        <taxon>Streptomycetaceae</taxon>
        <taxon>Kitasatospora</taxon>
    </lineage>
</organism>